<keyword evidence="5 9" id="KW-0418">Kinase</keyword>
<evidence type="ECO:0000256" key="6">
    <source>
        <dbReference type="PROSITE-ProRule" id="PRU00169"/>
    </source>
</evidence>
<comment type="catalytic activity">
    <reaction evidence="1">
        <text>ATP + protein L-histidine = ADP + protein N-phospho-L-histidine.</text>
        <dbReference type="EC" id="2.7.13.3"/>
    </reaction>
</comment>
<dbReference type="PROSITE" id="PS50109">
    <property type="entry name" value="HIS_KIN"/>
    <property type="match status" value="1"/>
</dbReference>
<dbReference type="SMART" id="SM00388">
    <property type="entry name" value="HisKA"/>
    <property type="match status" value="1"/>
</dbReference>
<dbReference type="SMART" id="SM00387">
    <property type="entry name" value="HATPase_c"/>
    <property type="match status" value="1"/>
</dbReference>
<evidence type="ECO:0000256" key="5">
    <source>
        <dbReference type="ARBA" id="ARBA00022777"/>
    </source>
</evidence>
<keyword evidence="3 6" id="KW-0597">Phosphoprotein</keyword>
<dbReference type="Gene3D" id="1.10.287.130">
    <property type="match status" value="1"/>
</dbReference>
<dbReference type="InterPro" id="IPR036890">
    <property type="entry name" value="HATPase_C_sf"/>
</dbReference>
<dbReference type="Gene3D" id="3.30.565.10">
    <property type="entry name" value="Histidine kinase-like ATPase, C-terminal domain"/>
    <property type="match status" value="1"/>
</dbReference>
<dbReference type="InterPro" id="IPR004358">
    <property type="entry name" value="Sig_transdc_His_kin-like_C"/>
</dbReference>
<dbReference type="InterPro" id="IPR003661">
    <property type="entry name" value="HisK_dim/P_dom"/>
</dbReference>
<keyword evidence="4 9" id="KW-0808">Transferase</keyword>
<dbReference type="FunFam" id="3.30.565.10:FF:000006">
    <property type="entry name" value="Sensor histidine kinase WalK"/>
    <property type="match status" value="1"/>
</dbReference>
<dbReference type="PROSITE" id="PS50110">
    <property type="entry name" value="RESPONSE_REGULATORY"/>
    <property type="match status" value="1"/>
</dbReference>
<dbReference type="Pfam" id="PF00512">
    <property type="entry name" value="HisKA"/>
    <property type="match status" value="1"/>
</dbReference>
<name>A0A1S7LF32_MAGMO</name>
<dbReference type="EC" id="2.7.13.3" evidence="2"/>
<evidence type="ECO:0000259" key="7">
    <source>
        <dbReference type="PROSITE" id="PS50109"/>
    </source>
</evidence>
<evidence type="ECO:0000256" key="1">
    <source>
        <dbReference type="ARBA" id="ARBA00000085"/>
    </source>
</evidence>
<evidence type="ECO:0000256" key="2">
    <source>
        <dbReference type="ARBA" id="ARBA00012438"/>
    </source>
</evidence>
<gene>
    <name evidence="9" type="ORF">MAGMO_1392</name>
</gene>
<dbReference type="SMART" id="SM00448">
    <property type="entry name" value="REC"/>
    <property type="match status" value="1"/>
</dbReference>
<dbReference type="InterPro" id="IPR011006">
    <property type="entry name" value="CheY-like_superfamily"/>
</dbReference>
<dbReference type="InterPro" id="IPR001789">
    <property type="entry name" value="Sig_transdc_resp-reg_receiver"/>
</dbReference>
<feature type="domain" description="Response regulatory" evidence="8">
    <location>
        <begin position="7"/>
        <end position="123"/>
    </location>
</feature>
<dbReference type="Pfam" id="PF00072">
    <property type="entry name" value="Response_reg"/>
    <property type="match status" value="1"/>
</dbReference>
<evidence type="ECO:0000256" key="3">
    <source>
        <dbReference type="ARBA" id="ARBA00022553"/>
    </source>
</evidence>
<dbReference type="PANTHER" id="PTHR43547:SF2">
    <property type="entry name" value="HYBRID SIGNAL TRANSDUCTION HISTIDINE KINASE C"/>
    <property type="match status" value="1"/>
</dbReference>
<evidence type="ECO:0000256" key="4">
    <source>
        <dbReference type="ARBA" id="ARBA00022679"/>
    </source>
</evidence>
<evidence type="ECO:0000313" key="9">
    <source>
        <dbReference type="EMBL" id="CRH05582.1"/>
    </source>
</evidence>
<sequence length="360" mass="40052">MHIEPTKILIVDDEKSNIDLLVQLLQPHYKTLVAKSGELAIKRVQDDPSINLILLDILMPEMDGFEVCKQLKADEKLAEIPVIFVTSMESTEDETRGLEVGAVDFIRKPFHSGVVLARIQTHLALQRQKQELLTLNELKNHFLGMAAHDLRNPISVVCGLSNLLIDIPLKDEEKREFYQTINDVGHQMLKLLDNLLDVSVIESGRFELNKKPEDLAELAKVRAEMLKFSSDKKQITLQSELAATPLVAFDKARISQVMDNLLTNAIKFSPPGSMVTLRSGVEDGRVMFQVTDQGPGLSVEDQKKLFGTFQKLSAQPTGEEKSTGLGLSIVKRIVDAHEGEILVQSPPGSGAIFTLYLDIH</sequence>
<feature type="domain" description="Histidine kinase" evidence="7">
    <location>
        <begin position="145"/>
        <end position="360"/>
    </location>
</feature>
<dbReference type="EMBL" id="LO017727">
    <property type="protein sequence ID" value="CRH05582.1"/>
    <property type="molecule type" value="Genomic_DNA"/>
</dbReference>
<dbReference type="InterPro" id="IPR005467">
    <property type="entry name" value="His_kinase_dom"/>
</dbReference>
<dbReference type="Pfam" id="PF02518">
    <property type="entry name" value="HATPase_c"/>
    <property type="match status" value="1"/>
</dbReference>
<dbReference type="InterPro" id="IPR003594">
    <property type="entry name" value="HATPase_dom"/>
</dbReference>
<dbReference type="PRINTS" id="PR00344">
    <property type="entry name" value="BCTRLSENSOR"/>
</dbReference>
<dbReference type="PANTHER" id="PTHR43547">
    <property type="entry name" value="TWO-COMPONENT HISTIDINE KINASE"/>
    <property type="match status" value="1"/>
</dbReference>
<organism evidence="9">
    <name type="scientific">Magnetococcus massalia (strain MO-1)</name>
    <dbReference type="NCBI Taxonomy" id="451514"/>
    <lineage>
        <taxon>Bacteria</taxon>
        <taxon>Pseudomonadati</taxon>
        <taxon>Pseudomonadota</taxon>
        <taxon>Magnetococcia</taxon>
        <taxon>Magnetococcales</taxon>
        <taxon>Magnetococcaceae</taxon>
        <taxon>Magnetococcus</taxon>
    </lineage>
</organism>
<proteinExistence type="predicted"/>
<dbReference type="CDD" id="cd00082">
    <property type="entry name" value="HisKA"/>
    <property type="match status" value="1"/>
</dbReference>
<dbReference type="Gene3D" id="3.40.50.2300">
    <property type="match status" value="1"/>
</dbReference>
<dbReference type="SUPFAM" id="SSF52172">
    <property type="entry name" value="CheY-like"/>
    <property type="match status" value="1"/>
</dbReference>
<reference evidence="9" key="1">
    <citation type="submission" date="2015-04" db="EMBL/GenBank/DDBJ databases">
        <authorList>
            <person name="Syromyatnikov M.Y."/>
            <person name="Popov V.N."/>
        </authorList>
    </citation>
    <scope>NUCLEOTIDE SEQUENCE</scope>
    <source>
        <strain evidence="9">MO-1</strain>
    </source>
</reference>
<dbReference type="AlphaFoldDB" id="A0A1S7LF32"/>
<dbReference type="CDD" id="cd00075">
    <property type="entry name" value="HATPase"/>
    <property type="match status" value="1"/>
</dbReference>
<protein>
    <recommendedName>
        <fullName evidence="2">histidine kinase</fullName>
        <ecNumber evidence="2">2.7.13.3</ecNumber>
    </recommendedName>
</protein>
<evidence type="ECO:0000259" key="8">
    <source>
        <dbReference type="PROSITE" id="PS50110"/>
    </source>
</evidence>
<dbReference type="SUPFAM" id="SSF55874">
    <property type="entry name" value="ATPase domain of HSP90 chaperone/DNA topoisomerase II/histidine kinase"/>
    <property type="match status" value="1"/>
</dbReference>
<feature type="modified residue" description="4-aspartylphosphate" evidence="6">
    <location>
        <position position="56"/>
    </location>
</feature>
<accession>A0A1S7LF32</accession>
<dbReference type="GO" id="GO:0000155">
    <property type="term" value="F:phosphorelay sensor kinase activity"/>
    <property type="evidence" value="ECO:0007669"/>
    <property type="project" value="InterPro"/>
</dbReference>